<proteinExistence type="predicted"/>
<dbReference type="Proteomes" id="UP000298652">
    <property type="component" value="Chromosome 4"/>
</dbReference>
<evidence type="ECO:0000313" key="2">
    <source>
        <dbReference type="EMBL" id="TKW21934.1"/>
    </source>
</evidence>
<evidence type="ECO:0000256" key="1">
    <source>
        <dbReference type="SAM" id="MobiDB-lite"/>
    </source>
</evidence>
<feature type="region of interest" description="Disordered" evidence="1">
    <location>
        <begin position="115"/>
        <end position="144"/>
    </location>
</feature>
<name>A0A4U6V2B0_SETVI</name>
<gene>
    <name evidence="2" type="ORF">SEVIR_4G154200v2</name>
</gene>
<evidence type="ECO:0000313" key="3">
    <source>
        <dbReference type="Proteomes" id="UP000298652"/>
    </source>
</evidence>
<sequence length="365" mass="39037">MDAPAVPLGPVDRIRRPHGWICTVLLPTALAIGRTHGGLGEEGGALRLSGGYASSAAAAYARAEQQRRAGAGWPQRWTGGGPTLAVARRLGASRGGQVVAAGTADEGYLADAGNGGAPAGREARRQGGARWPGGACGDREDHGREERVREVHAARRNAMWRWNGKRTRGGDSGRQVQAVEGAAQNPPSSLTPCHSAPHRAAPCRVPTSTTPLPPRRTRRQRRVVPAPPPQQADARNLLPGHNVAIHGEQVSHWHSSALAAYKSHPELLSDAIPSSPSRPAVPPTFSLPKSSYLLLHTRIGRCLDLPLQAAPARADGVTEEENQFGGRYRKPEPEDLYREQELPEDFGDGKSNLTLSCIFILVFQI</sequence>
<accession>A0A4U6V2B0</accession>
<protein>
    <submittedName>
        <fullName evidence="2">Uncharacterized protein</fullName>
    </submittedName>
</protein>
<dbReference type="Gramene" id="TKW21934">
    <property type="protein sequence ID" value="TKW21934"/>
    <property type="gene ID" value="SEVIR_4G154200v2"/>
</dbReference>
<organism evidence="2 3">
    <name type="scientific">Setaria viridis</name>
    <name type="common">Green bristlegrass</name>
    <name type="synonym">Setaria italica subsp. viridis</name>
    <dbReference type="NCBI Taxonomy" id="4556"/>
    <lineage>
        <taxon>Eukaryota</taxon>
        <taxon>Viridiplantae</taxon>
        <taxon>Streptophyta</taxon>
        <taxon>Embryophyta</taxon>
        <taxon>Tracheophyta</taxon>
        <taxon>Spermatophyta</taxon>
        <taxon>Magnoliopsida</taxon>
        <taxon>Liliopsida</taxon>
        <taxon>Poales</taxon>
        <taxon>Poaceae</taxon>
        <taxon>PACMAD clade</taxon>
        <taxon>Panicoideae</taxon>
        <taxon>Panicodae</taxon>
        <taxon>Paniceae</taxon>
        <taxon>Cenchrinae</taxon>
        <taxon>Setaria</taxon>
    </lineage>
</organism>
<keyword evidence="3" id="KW-1185">Reference proteome</keyword>
<reference evidence="2" key="1">
    <citation type="submission" date="2019-03" db="EMBL/GenBank/DDBJ databases">
        <title>WGS assembly of Setaria viridis.</title>
        <authorList>
            <person name="Huang P."/>
            <person name="Jenkins J."/>
            <person name="Grimwood J."/>
            <person name="Barry K."/>
            <person name="Healey A."/>
            <person name="Mamidi S."/>
            <person name="Sreedasyam A."/>
            <person name="Shu S."/>
            <person name="Feldman M."/>
            <person name="Wu J."/>
            <person name="Yu Y."/>
            <person name="Chen C."/>
            <person name="Johnson J."/>
            <person name="Rokhsar D."/>
            <person name="Baxter I."/>
            <person name="Schmutz J."/>
            <person name="Brutnell T."/>
            <person name="Kellogg E."/>
        </authorList>
    </citation>
    <scope>NUCLEOTIDE SEQUENCE [LARGE SCALE GENOMIC DNA]</scope>
</reference>
<feature type="region of interest" description="Disordered" evidence="1">
    <location>
        <begin position="182"/>
        <end position="235"/>
    </location>
</feature>
<feature type="region of interest" description="Disordered" evidence="1">
    <location>
        <begin position="314"/>
        <end position="334"/>
    </location>
</feature>
<dbReference type="AlphaFoldDB" id="A0A4U6V2B0"/>
<dbReference type="EMBL" id="CM016555">
    <property type="protein sequence ID" value="TKW21934.1"/>
    <property type="molecule type" value="Genomic_DNA"/>
</dbReference>